<accession>A0A4Y2BVY8</accession>
<comment type="caution">
    <text evidence="2">The sequence shown here is derived from an EMBL/GenBank/DDBJ whole genome shotgun (WGS) entry which is preliminary data.</text>
</comment>
<dbReference type="Proteomes" id="UP000499080">
    <property type="component" value="Unassembled WGS sequence"/>
</dbReference>
<evidence type="ECO:0000313" key="3">
    <source>
        <dbReference type="Proteomes" id="UP000499080"/>
    </source>
</evidence>
<feature type="region of interest" description="Disordered" evidence="1">
    <location>
        <begin position="1"/>
        <end position="31"/>
    </location>
</feature>
<dbReference type="OrthoDB" id="8123891at2759"/>
<keyword evidence="3" id="KW-1185">Reference proteome</keyword>
<evidence type="ECO:0000313" key="2">
    <source>
        <dbReference type="EMBL" id="GBL96258.1"/>
    </source>
</evidence>
<evidence type="ECO:0000256" key="1">
    <source>
        <dbReference type="SAM" id="MobiDB-lite"/>
    </source>
</evidence>
<name>A0A4Y2BVY8_ARAVE</name>
<feature type="region of interest" description="Disordered" evidence="1">
    <location>
        <begin position="258"/>
        <end position="286"/>
    </location>
</feature>
<gene>
    <name evidence="2" type="ORF">AVEN_118788_1</name>
</gene>
<feature type="compositionally biased region" description="Polar residues" evidence="1">
    <location>
        <begin position="1"/>
        <end position="27"/>
    </location>
</feature>
<dbReference type="AlphaFoldDB" id="A0A4Y2BVY8"/>
<organism evidence="2 3">
    <name type="scientific">Araneus ventricosus</name>
    <name type="common">Orbweaver spider</name>
    <name type="synonym">Epeira ventricosa</name>
    <dbReference type="NCBI Taxonomy" id="182803"/>
    <lineage>
        <taxon>Eukaryota</taxon>
        <taxon>Metazoa</taxon>
        <taxon>Ecdysozoa</taxon>
        <taxon>Arthropoda</taxon>
        <taxon>Chelicerata</taxon>
        <taxon>Arachnida</taxon>
        <taxon>Araneae</taxon>
        <taxon>Araneomorphae</taxon>
        <taxon>Entelegynae</taxon>
        <taxon>Araneoidea</taxon>
        <taxon>Araneidae</taxon>
        <taxon>Araneus</taxon>
    </lineage>
</organism>
<sequence>MIESLTSSDTSWPTSSLKTCSPITTSSDKSDVDFKLMKNKKKSHKKGTSALHSNALQKKLKTNLDLKNQYDALSSEESLDSNDEKVNMIMDQTLADVAKSPSPQKFPTNSRNNTAVPDQQTTQKTALPPRMHIPPIVIDNPLSASALMKTISQLCEKRIMGKILPGNQLSFPRDTRRSTELVCVKCAGPHESRDCPKPKDTPAKCANCEGNHTTITPEKKAKEELAAAETSKIQQLKNQKLNSDKIITRAWNNSEALKRVKTQPTAPNEALGLVSGPPFLPPLQPK</sequence>
<proteinExistence type="predicted"/>
<dbReference type="EMBL" id="BGPR01000118">
    <property type="protein sequence ID" value="GBL96258.1"/>
    <property type="molecule type" value="Genomic_DNA"/>
</dbReference>
<feature type="region of interest" description="Disordered" evidence="1">
    <location>
        <begin position="99"/>
        <end position="124"/>
    </location>
</feature>
<protein>
    <recommendedName>
        <fullName evidence="4">Pre-C2HC domain-containing protein</fullName>
    </recommendedName>
</protein>
<reference evidence="2 3" key="1">
    <citation type="journal article" date="2019" name="Sci. Rep.">
        <title>Orb-weaving spider Araneus ventricosus genome elucidates the spidroin gene catalogue.</title>
        <authorList>
            <person name="Kono N."/>
            <person name="Nakamura H."/>
            <person name="Ohtoshi R."/>
            <person name="Moran D.A.P."/>
            <person name="Shinohara A."/>
            <person name="Yoshida Y."/>
            <person name="Fujiwara M."/>
            <person name="Mori M."/>
            <person name="Tomita M."/>
            <person name="Arakawa K."/>
        </authorList>
    </citation>
    <scope>NUCLEOTIDE SEQUENCE [LARGE SCALE GENOMIC DNA]</scope>
</reference>
<evidence type="ECO:0008006" key="4">
    <source>
        <dbReference type="Google" id="ProtNLM"/>
    </source>
</evidence>
<feature type="compositionally biased region" description="Polar residues" evidence="1">
    <location>
        <begin position="101"/>
        <end position="124"/>
    </location>
</feature>